<sequence length="458" mass="51109">MNKSKDNPLPEQQEGVEFARGPKAFVDRRAAPTRAMLVTPDITKQPNRRTIDARKAEFEGLAEAINLVVVQSIIVSVREIKPATFIGGGHVEAIAETVRDEKIKLVLLDCQLSPIQQRNLEKQVGAKVLDRTALILEIFGERAATREGVLQVELAHLNYQKGRLVRSWTHLERQRGGLGFVGGPGETQIEADRRQLQERITLLTQRLNKVKKTRTEQRKARKVVPHPIISLVGYTNAGKSTLFNCLTGASAEEADMLFATLDTTVRRRILPHKREVVFSDTVGFIADLPTDLVAAFRSTLEEVTDAHLVLHVRDVSNPDHLAQAQDVADVLKDLGVTPEDVPFIEVWNKIDQADEGLLEQARAQHKSDVPVVEVSAVTGQNIDKLISMIEEKLAENSRVQRVILPHEAAGKAHWLFENGEVIDQSSSDDELSIVYQVRIPKNKMSGFLEEFGPYVLMH</sequence>
<dbReference type="Pfam" id="PF13167">
    <property type="entry name" value="GTP-bdg_N"/>
    <property type="match status" value="1"/>
</dbReference>
<dbReference type="PANTHER" id="PTHR10229:SF0">
    <property type="entry name" value="GTP-BINDING PROTEIN 6-RELATED"/>
    <property type="match status" value="1"/>
</dbReference>
<dbReference type="Pfam" id="PF01926">
    <property type="entry name" value="MMR_HSR1"/>
    <property type="match status" value="1"/>
</dbReference>
<keyword evidence="4 5" id="KW-0342">GTP-binding</keyword>
<dbReference type="InterPro" id="IPR027417">
    <property type="entry name" value="P-loop_NTPase"/>
</dbReference>
<protein>
    <recommendedName>
        <fullName evidence="5">GTPase HflX</fullName>
    </recommendedName>
    <alternativeName>
        <fullName evidence="5">GTP-binding protein HflX</fullName>
    </alternativeName>
</protein>
<keyword evidence="2 5" id="KW-0547">Nucleotide-binding</keyword>
<organism evidence="8 9">
    <name type="scientific">Maritalea mediterranea</name>
    <dbReference type="NCBI Taxonomy" id="2909667"/>
    <lineage>
        <taxon>Bacteria</taxon>
        <taxon>Pseudomonadati</taxon>
        <taxon>Pseudomonadota</taxon>
        <taxon>Alphaproteobacteria</taxon>
        <taxon>Hyphomicrobiales</taxon>
        <taxon>Devosiaceae</taxon>
        <taxon>Maritalea</taxon>
    </lineage>
</organism>
<dbReference type="Pfam" id="PF16360">
    <property type="entry name" value="GTP-bdg_M"/>
    <property type="match status" value="1"/>
</dbReference>
<comment type="caution">
    <text evidence="8">The sequence shown here is derived from an EMBL/GenBank/DDBJ whole genome shotgun (WGS) entry which is preliminary data.</text>
</comment>
<keyword evidence="3" id="KW-0460">Magnesium</keyword>
<dbReference type="RefSeq" id="WP_236114027.1">
    <property type="nucleotide sequence ID" value="NZ_JAKGTI010000001.1"/>
</dbReference>
<dbReference type="InterPro" id="IPR016496">
    <property type="entry name" value="GTPase_HflX"/>
</dbReference>
<evidence type="ECO:0000256" key="1">
    <source>
        <dbReference type="ARBA" id="ARBA00022723"/>
    </source>
</evidence>
<gene>
    <name evidence="5 8" type="primary">hflX</name>
    <name evidence="8" type="ORF">L1I42_08415</name>
</gene>
<keyword evidence="9" id="KW-1185">Reference proteome</keyword>
<dbReference type="InterPro" id="IPR025121">
    <property type="entry name" value="GTPase_HflX_N"/>
</dbReference>
<keyword evidence="6" id="KW-0175">Coiled coil</keyword>
<reference evidence="8 9" key="1">
    <citation type="submission" date="2022-01" db="EMBL/GenBank/DDBJ databases">
        <title>Maritalea mediterranea sp. nov., isolated from marine plastic residues from the Malva-rosa beach (Valencia, Spain).</title>
        <authorList>
            <person name="Vidal-Verdu A."/>
            <person name="Molina-Menor E."/>
            <person name="Pascual J."/>
            <person name="Pereto J."/>
            <person name="Porcar M."/>
        </authorList>
    </citation>
    <scope>NUCLEOTIDE SEQUENCE [LARGE SCALE GENOMIC DNA]</scope>
    <source>
        <strain evidence="8 9">P4.10X</strain>
    </source>
</reference>
<comment type="subcellular location">
    <subcellularLocation>
        <location evidence="5">Cytoplasm</location>
    </subcellularLocation>
    <text evidence="5">May associate with membranes.</text>
</comment>
<dbReference type="InterPro" id="IPR030394">
    <property type="entry name" value="G_HFLX_dom"/>
</dbReference>
<dbReference type="NCBIfam" id="TIGR03156">
    <property type="entry name" value="GTP_HflX"/>
    <property type="match status" value="1"/>
</dbReference>
<dbReference type="EMBL" id="JAKGTI010000001">
    <property type="protein sequence ID" value="MCF4098510.1"/>
    <property type="molecule type" value="Genomic_DNA"/>
</dbReference>
<evidence type="ECO:0000256" key="5">
    <source>
        <dbReference type="HAMAP-Rule" id="MF_00900"/>
    </source>
</evidence>
<accession>A0ABS9E6L0</accession>
<evidence type="ECO:0000259" key="7">
    <source>
        <dbReference type="PROSITE" id="PS51705"/>
    </source>
</evidence>
<dbReference type="Gene3D" id="3.40.50.300">
    <property type="entry name" value="P-loop containing nucleotide triphosphate hydrolases"/>
    <property type="match status" value="1"/>
</dbReference>
<dbReference type="SUPFAM" id="SSF52540">
    <property type="entry name" value="P-loop containing nucleoside triphosphate hydrolases"/>
    <property type="match status" value="1"/>
</dbReference>
<evidence type="ECO:0000313" key="9">
    <source>
        <dbReference type="Proteomes" id="UP001201217"/>
    </source>
</evidence>
<dbReference type="Pfam" id="PF19275">
    <property type="entry name" value="HflX_C"/>
    <property type="match status" value="1"/>
</dbReference>
<dbReference type="PRINTS" id="PR00326">
    <property type="entry name" value="GTP1OBG"/>
</dbReference>
<dbReference type="CDD" id="cd01878">
    <property type="entry name" value="HflX"/>
    <property type="match status" value="1"/>
</dbReference>
<dbReference type="Proteomes" id="UP001201217">
    <property type="component" value="Unassembled WGS sequence"/>
</dbReference>
<comment type="similarity">
    <text evidence="5">Belongs to the TRAFAC class OBG-HflX-like GTPase superfamily. HflX GTPase family.</text>
</comment>
<evidence type="ECO:0000256" key="6">
    <source>
        <dbReference type="SAM" id="Coils"/>
    </source>
</evidence>
<dbReference type="Gene3D" id="6.10.250.2860">
    <property type="match status" value="1"/>
</dbReference>
<dbReference type="PIRSF" id="PIRSF006809">
    <property type="entry name" value="GTP-binding_hflX_prd"/>
    <property type="match status" value="1"/>
</dbReference>
<dbReference type="NCBIfam" id="TIGR00231">
    <property type="entry name" value="small_GTP"/>
    <property type="match status" value="1"/>
</dbReference>
<dbReference type="HAMAP" id="MF_00900">
    <property type="entry name" value="GTPase_HflX"/>
    <property type="match status" value="1"/>
</dbReference>
<keyword evidence="1" id="KW-0479">Metal-binding</keyword>
<dbReference type="InterPro" id="IPR045498">
    <property type="entry name" value="HflX_C"/>
</dbReference>
<feature type="domain" description="Hflx-type G" evidence="7">
    <location>
        <begin position="227"/>
        <end position="397"/>
    </location>
</feature>
<dbReference type="InterPro" id="IPR042108">
    <property type="entry name" value="GTPase_HflX_N_sf"/>
</dbReference>
<dbReference type="Gene3D" id="3.40.50.11060">
    <property type="entry name" value="GTPase HflX, N-terminal domain"/>
    <property type="match status" value="1"/>
</dbReference>
<name>A0ABS9E6L0_9HYPH</name>
<dbReference type="InterPro" id="IPR006073">
    <property type="entry name" value="GTP-bd"/>
</dbReference>
<evidence type="ECO:0000313" key="8">
    <source>
        <dbReference type="EMBL" id="MCF4098510.1"/>
    </source>
</evidence>
<comment type="function">
    <text evidence="5">GTPase that associates with the 50S ribosomal subunit and may have a role during protein synthesis or ribosome biogenesis.</text>
</comment>
<evidence type="ECO:0000256" key="3">
    <source>
        <dbReference type="ARBA" id="ARBA00022842"/>
    </source>
</evidence>
<dbReference type="InterPro" id="IPR032305">
    <property type="entry name" value="GTP-bd_M"/>
</dbReference>
<evidence type="ECO:0000256" key="2">
    <source>
        <dbReference type="ARBA" id="ARBA00022741"/>
    </source>
</evidence>
<feature type="coiled-coil region" evidence="6">
    <location>
        <begin position="186"/>
        <end position="213"/>
    </location>
</feature>
<dbReference type="PANTHER" id="PTHR10229">
    <property type="entry name" value="GTP-BINDING PROTEIN HFLX"/>
    <property type="match status" value="1"/>
</dbReference>
<comment type="subunit">
    <text evidence="5">Monomer. Associates with the 50S ribosomal subunit.</text>
</comment>
<keyword evidence="5" id="KW-0963">Cytoplasm</keyword>
<dbReference type="InterPro" id="IPR005225">
    <property type="entry name" value="Small_GTP-bd"/>
</dbReference>
<evidence type="ECO:0000256" key="4">
    <source>
        <dbReference type="ARBA" id="ARBA00023134"/>
    </source>
</evidence>
<dbReference type="PROSITE" id="PS51705">
    <property type="entry name" value="G_HFLX"/>
    <property type="match status" value="1"/>
</dbReference>
<proteinExistence type="inferred from homology"/>